<dbReference type="Proteomes" id="UP000000600">
    <property type="component" value="Unassembled WGS sequence"/>
</dbReference>
<name>A0CDR9_PARTE</name>
<organism evidence="1 2">
    <name type="scientific">Paramecium tetraurelia</name>
    <dbReference type="NCBI Taxonomy" id="5888"/>
    <lineage>
        <taxon>Eukaryota</taxon>
        <taxon>Sar</taxon>
        <taxon>Alveolata</taxon>
        <taxon>Ciliophora</taxon>
        <taxon>Intramacronucleata</taxon>
        <taxon>Oligohymenophorea</taxon>
        <taxon>Peniculida</taxon>
        <taxon>Parameciidae</taxon>
        <taxon>Paramecium</taxon>
    </lineage>
</organism>
<keyword evidence="2" id="KW-1185">Reference proteome</keyword>
<gene>
    <name evidence="1" type="ORF">GSPATT00007148001</name>
</gene>
<dbReference type="HOGENOM" id="CLU_932081_0_0_1"/>
<dbReference type="OrthoDB" id="304897at2759"/>
<proteinExistence type="predicted"/>
<dbReference type="EMBL" id="CT868063">
    <property type="protein sequence ID" value="CAK68936.1"/>
    <property type="molecule type" value="Genomic_DNA"/>
</dbReference>
<sequence>MKKRETDSIIFRNIQKKKQNYQCGCHALQASNSKSSFKSFSTKFPYIIEQNNEKNDKQNDSLFEFTLKFLNGIIESRSRVQDFKKNFRQLPTKKDILLDHCNQLIEIFQFQQLCFVYKNNSRLKKTFTSSINILMRHKNQFQLKNGKTQSIYSTESTIQTPSRQLSPKSPQIWTSSALSYSNLPIQSDAQYQAKIKELLEENQKLVQKSSAQDLIINKLQQMGEQEPIRSSRVNTLNNARYNDKKQMMKIQKPIYTRERESKDDKMLFTFFSPEPNQKTSVCKLPKVFQVMPKKRKYFI</sequence>
<dbReference type="AlphaFoldDB" id="A0CDR9"/>
<protein>
    <submittedName>
        <fullName evidence="1">Uncharacterized protein</fullName>
    </submittedName>
</protein>
<dbReference type="InParanoid" id="A0CDR9"/>
<dbReference type="KEGG" id="ptm:GSPATT00007148001"/>
<accession>A0CDR9</accession>
<dbReference type="GeneID" id="5022118"/>
<evidence type="ECO:0000313" key="2">
    <source>
        <dbReference type="Proteomes" id="UP000000600"/>
    </source>
</evidence>
<dbReference type="RefSeq" id="XP_001436333.1">
    <property type="nucleotide sequence ID" value="XM_001436296.1"/>
</dbReference>
<evidence type="ECO:0000313" key="1">
    <source>
        <dbReference type="EMBL" id="CAK68936.1"/>
    </source>
</evidence>
<reference evidence="1 2" key="1">
    <citation type="journal article" date="2006" name="Nature">
        <title>Global trends of whole-genome duplications revealed by the ciliate Paramecium tetraurelia.</title>
        <authorList>
            <consortium name="Genoscope"/>
            <person name="Aury J.-M."/>
            <person name="Jaillon O."/>
            <person name="Duret L."/>
            <person name="Noel B."/>
            <person name="Jubin C."/>
            <person name="Porcel B.M."/>
            <person name="Segurens B."/>
            <person name="Daubin V."/>
            <person name="Anthouard V."/>
            <person name="Aiach N."/>
            <person name="Arnaiz O."/>
            <person name="Billaut A."/>
            <person name="Beisson J."/>
            <person name="Blanc I."/>
            <person name="Bouhouche K."/>
            <person name="Camara F."/>
            <person name="Duharcourt S."/>
            <person name="Guigo R."/>
            <person name="Gogendeau D."/>
            <person name="Katinka M."/>
            <person name="Keller A.-M."/>
            <person name="Kissmehl R."/>
            <person name="Klotz C."/>
            <person name="Koll F."/>
            <person name="Le Moue A."/>
            <person name="Lepere C."/>
            <person name="Malinsky S."/>
            <person name="Nowacki M."/>
            <person name="Nowak J.K."/>
            <person name="Plattner H."/>
            <person name="Poulain J."/>
            <person name="Ruiz F."/>
            <person name="Serrano V."/>
            <person name="Zagulski M."/>
            <person name="Dessen P."/>
            <person name="Betermier M."/>
            <person name="Weissenbach J."/>
            <person name="Scarpelli C."/>
            <person name="Schachter V."/>
            <person name="Sperling L."/>
            <person name="Meyer E."/>
            <person name="Cohen J."/>
            <person name="Wincker P."/>
        </authorList>
    </citation>
    <scope>NUCLEOTIDE SEQUENCE [LARGE SCALE GENOMIC DNA]</scope>
    <source>
        <strain evidence="1 2">Stock d4-2</strain>
    </source>
</reference>